<comment type="subcellular location">
    <subcellularLocation>
        <location evidence="1">Membrane</location>
        <topology evidence="1">Multi-pass membrane protein</topology>
    </subcellularLocation>
</comment>
<reference evidence="11" key="1">
    <citation type="journal article" date="2023" name="PhytoFront">
        <title>Draft Genome Resources of Seven Strains of Tilletia horrida, Causal Agent of Kernel Smut of Rice.</title>
        <authorList>
            <person name="Khanal S."/>
            <person name="Antony Babu S."/>
            <person name="Zhou X.G."/>
        </authorList>
    </citation>
    <scope>NUCLEOTIDE SEQUENCE</scope>
    <source>
        <strain evidence="11">TX3</strain>
    </source>
</reference>
<dbReference type="Pfam" id="PF03169">
    <property type="entry name" value="OPT"/>
    <property type="match status" value="1"/>
</dbReference>
<evidence type="ECO:0000256" key="4">
    <source>
        <dbReference type="ARBA" id="ARBA00022692"/>
    </source>
</evidence>
<feature type="transmembrane region" description="Helical" evidence="10">
    <location>
        <begin position="706"/>
        <end position="724"/>
    </location>
</feature>
<feature type="region of interest" description="Disordered" evidence="9">
    <location>
        <begin position="401"/>
        <end position="434"/>
    </location>
</feature>
<evidence type="ECO:0000256" key="1">
    <source>
        <dbReference type="ARBA" id="ARBA00004141"/>
    </source>
</evidence>
<protein>
    <recommendedName>
        <fullName evidence="13">OPT-domain-containing protein</fullName>
    </recommendedName>
</protein>
<feature type="region of interest" description="Disordered" evidence="9">
    <location>
        <begin position="1"/>
        <end position="155"/>
    </location>
</feature>
<keyword evidence="5" id="KW-0571">Peptide transport</keyword>
<evidence type="ECO:0008006" key="13">
    <source>
        <dbReference type="Google" id="ProtNLM"/>
    </source>
</evidence>
<evidence type="ECO:0000256" key="8">
    <source>
        <dbReference type="ARBA" id="ARBA00023136"/>
    </source>
</evidence>
<feature type="region of interest" description="Disordered" evidence="9">
    <location>
        <begin position="255"/>
        <end position="281"/>
    </location>
</feature>
<evidence type="ECO:0000256" key="3">
    <source>
        <dbReference type="ARBA" id="ARBA00022448"/>
    </source>
</evidence>
<sequence>MDQWAEHDDEDEDGGTLDPEEDDLDDEDDYESEDDGDVFAFVPPDIGPSVALTTNPNDPVLESAPPSGSRAAAAAAGAAAGGGGPSSSTPAAGVRPSTSQSHSISGASNSRPPPPPTSASQRTALSSRGERGTRPPSAVAMPPGTASLLEPAAEEDETFYYDEATGAVYDSQGRLVQMPDGFDPGAVMAQEAVGTASADNTAAADASAAEGGGGGGGGRGGVGAGNRTSGMSASRGVEHELGAVGALGSASASAGAGAGAGAGARSSLATNQSQQQPLGPSHSALALDSIIHRTDADQSNTAYPAYAFPSSSNANTAAAGGGAAYQHQHQPGAGYLAHPAISANLGGAPDMSVDGADRSRKDSHRSSFSLDAGSGYPAALRHAASVNDVGLLASSDALAATNQQQGGGGGVGARGGDEHSHSHSHGHAVGMAYGGEDMAVGPGAQLGGRQQSLGAGMGMGMGMGMSMGLMSGSGLLAGKNSSEDSEDSKLKLDGDRMMMDNGGYYTLDVNDPKALEAAGYGPNGGIGPDGMMMMPYPLGTGNGLMHPVHEGTPVGPRGVRIVELEMETEEDSPYPEVRASVSNVDDPDMPVNTIRMWFLALVFITIAGGANQLFSLRFPSVYLTPVIVQLLSFPAGKLLAATMPIRIWTLPRWLGGASFSLNPGMFNIKEHTAIFIMANVATGPVYALNMIIVLDHPFYYNRPTSPGYQFLLALTSQLFAFSYAGFVRKMLVYPASMIWPLNLVIATIFNTLHAEDDGEDGTMTRFRFFSIWGVAAFVFYFFPGFIFTALSAFNFVCWIWPREFPLFHQEC</sequence>
<keyword evidence="7 10" id="KW-1133">Transmembrane helix</keyword>
<keyword evidence="8 10" id="KW-0472">Membrane</keyword>
<dbReference type="InterPro" id="IPR004648">
    <property type="entry name" value="Oligpept_transpt"/>
</dbReference>
<evidence type="ECO:0000256" key="9">
    <source>
        <dbReference type="SAM" id="MobiDB-lite"/>
    </source>
</evidence>
<feature type="compositionally biased region" description="Acidic residues" evidence="9">
    <location>
        <begin position="7"/>
        <end position="37"/>
    </location>
</feature>
<keyword evidence="4 10" id="KW-0812">Transmembrane</keyword>
<dbReference type="EMBL" id="JAPDMQ010001151">
    <property type="protein sequence ID" value="KAK0518853.1"/>
    <property type="molecule type" value="Genomic_DNA"/>
</dbReference>
<feature type="compositionally biased region" description="Low complexity" evidence="9">
    <location>
        <begin position="63"/>
        <end position="78"/>
    </location>
</feature>
<comment type="similarity">
    <text evidence="2">Belongs to the oligopeptide OPT transporter family.</text>
</comment>
<feature type="transmembrane region" description="Helical" evidence="10">
    <location>
        <begin position="673"/>
        <end position="694"/>
    </location>
</feature>
<feature type="transmembrane region" description="Helical" evidence="10">
    <location>
        <begin position="731"/>
        <end position="749"/>
    </location>
</feature>
<comment type="caution">
    <text evidence="11">The sequence shown here is derived from an EMBL/GenBank/DDBJ whole genome shotgun (WGS) entry which is preliminary data.</text>
</comment>
<name>A0AAN6G519_9BASI</name>
<feature type="compositionally biased region" description="Polar residues" evidence="9">
    <location>
        <begin position="96"/>
        <end position="110"/>
    </location>
</feature>
<gene>
    <name evidence="11" type="ORF">OC842_007655</name>
</gene>
<dbReference type="InterPro" id="IPR004813">
    <property type="entry name" value="OPT"/>
</dbReference>
<evidence type="ECO:0000256" key="2">
    <source>
        <dbReference type="ARBA" id="ARBA00008807"/>
    </source>
</evidence>
<dbReference type="GO" id="GO:0015031">
    <property type="term" value="P:protein transport"/>
    <property type="evidence" value="ECO:0007669"/>
    <property type="project" value="UniProtKB-KW"/>
</dbReference>
<feature type="region of interest" description="Disordered" evidence="9">
    <location>
        <begin position="347"/>
        <end position="370"/>
    </location>
</feature>
<feature type="compositionally biased region" description="Gly residues" evidence="9">
    <location>
        <begin position="210"/>
        <end position="224"/>
    </location>
</feature>
<dbReference type="Proteomes" id="UP001176521">
    <property type="component" value="Unassembled WGS sequence"/>
</dbReference>
<keyword evidence="6" id="KW-0653">Protein transport</keyword>
<evidence type="ECO:0000313" key="11">
    <source>
        <dbReference type="EMBL" id="KAK0518853.1"/>
    </source>
</evidence>
<dbReference type="GO" id="GO:0035673">
    <property type="term" value="F:oligopeptide transmembrane transporter activity"/>
    <property type="evidence" value="ECO:0007669"/>
    <property type="project" value="InterPro"/>
</dbReference>
<organism evidence="11 12">
    <name type="scientific">Tilletia horrida</name>
    <dbReference type="NCBI Taxonomy" id="155126"/>
    <lineage>
        <taxon>Eukaryota</taxon>
        <taxon>Fungi</taxon>
        <taxon>Dikarya</taxon>
        <taxon>Basidiomycota</taxon>
        <taxon>Ustilaginomycotina</taxon>
        <taxon>Exobasidiomycetes</taxon>
        <taxon>Tilletiales</taxon>
        <taxon>Tilletiaceae</taxon>
        <taxon>Tilletia</taxon>
    </lineage>
</organism>
<keyword evidence="12" id="KW-1185">Reference proteome</keyword>
<evidence type="ECO:0000313" key="12">
    <source>
        <dbReference type="Proteomes" id="UP001176521"/>
    </source>
</evidence>
<dbReference type="GO" id="GO:0016020">
    <property type="term" value="C:membrane"/>
    <property type="evidence" value="ECO:0007669"/>
    <property type="project" value="UniProtKB-SubCell"/>
</dbReference>
<feature type="transmembrane region" description="Helical" evidence="10">
    <location>
        <begin position="769"/>
        <end position="800"/>
    </location>
</feature>
<accession>A0AAN6G519</accession>
<evidence type="ECO:0000256" key="7">
    <source>
        <dbReference type="ARBA" id="ARBA00022989"/>
    </source>
</evidence>
<dbReference type="AlphaFoldDB" id="A0AAN6G519"/>
<evidence type="ECO:0000256" key="10">
    <source>
        <dbReference type="SAM" id="Phobius"/>
    </source>
</evidence>
<evidence type="ECO:0000256" key="6">
    <source>
        <dbReference type="ARBA" id="ARBA00022927"/>
    </source>
</evidence>
<dbReference type="PANTHER" id="PTHR22601">
    <property type="entry name" value="ISP4 LIKE PROTEIN"/>
    <property type="match status" value="1"/>
</dbReference>
<feature type="region of interest" description="Disordered" evidence="9">
    <location>
        <begin position="204"/>
        <end position="232"/>
    </location>
</feature>
<keyword evidence="3" id="KW-0813">Transport</keyword>
<feature type="transmembrane region" description="Helical" evidence="10">
    <location>
        <begin position="596"/>
        <end position="614"/>
    </location>
</feature>
<evidence type="ECO:0000256" key="5">
    <source>
        <dbReference type="ARBA" id="ARBA00022856"/>
    </source>
</evidence>
<dbReference type="NCBIfam" id="TIGR00728">
    <property type="entry name" value="OPT_sfam"/>
    <property type="match status" value="1"/>
</dbReference>
<feature type="compositionally biased region" description="Gly residues" evidence="9">
    <location>
        <begin position="405"/>
        <end position="414"/>
    </location>
</feature>
<proteinExistence type="inferred from homology"/>